<dbReference type="InterPro" id="IPR008969">
    <property type="entry name" value="CarboxyPept-like_regulatory"/>
</dbReference>
<accession>A0A3D4V8R6</accession>
<proteinExistence type="predicted"/>
<evidence type="ECO:0000313" key="2">
    <source>
        <dbReference type="Proteomes" id="UP000264071"/>
    </source>
</evidence>
<name>A0A3D4V8R6_9BACT</name>
<evidence type="ECO:0000313" key="1">
    <source>
        <dbReference type="EMBL" id="HCT57510.1"/>
    </source>
</evidence>
<gene>
    <name evidence="1" type="ORF">DGD08_09950</name>
</gene>
<protein>
    <submittedName>
        <fullName evidence="1">Uncharacterized protein</fullName>
    </submittedName>
</protein>
<dbReference type="EMBL" id="DPIY01000009">
    <property type="protein sequence ID" value="HCT57510.1"/>
    <property type="molecule type" value="Genomic_DNA"/>
</dbReference>
<dbReference type="SUPFAM" id="SSF56935">
    <property type="entry name" value="Porins"/>
    <property type="match status" value="1"/>
</dbReference>
<dbReference type="SUPFAM" id="SSF49464">
    <property type="entry name" value="Carboxypeptidase regulatory domain-like"/>
    <property type="match status" value="1"/>
</dbReference>
<dbReference type="Pfam" id="PF13620">
    <property type="entry name" value="CarboxypepD_reg"/>
    <property type="match status" value="1"/>
</dbReference>
<dbReference type="Proteomes" id="UP000264071">
    <property type="component" value="Unassembled WGS sequence"/>
</dbReference>
<dbReference type="Gene3D" id="2.60.40.1120">
    <property type="entry name" value="Carboxypeptidase-like, regulatory domain"/>
    <property type="match status" value="1"/>
</dbReference>
<reference evidence="1 2" key="1">
    <citation type="journal article" date="2018" name="Nat. Biotechnol.">
        <title>A standardized bacterial taxonomy based on genome phylogeny substantially revises the tree of life.</title>
        <authorList>
            <person name="Parks D.H."/>
            <person name="Chuvochina M."/>
            <person name="Waite D.W."/>
            <person name="Rinke C."/>
            <person name="Skarshewski A."/>
            <person name="Chaumeil P.A."/>
            <person name="Hugenholtz P."/>
        </authorList>
    </citation>
    <scope>NUCLEOTIDE SEQUENCE [LARGE SCALE GENOMIC DNA]</scope>
    <source>
        <strain evidence="1">UBA8844</strain>
    </source>
</reference>
<comment type="caution">
    <text evidence="1">The sequence shown here is derived from an EMBL/GenBank/DDBJ whole genome shotgun (WGS) entry which is preliminary data.</text>
</comment>
<organism evidence="1 2">
    <name type="scientific">Gemmatimonas aurantiaca</name>
    <dbReference type="NCBI Taxonomy" id="173480"/>
    <lineage>
        <taxon>Bacteria</taxon>
        <taxon>Pseudomonadati</taxon>
        <taxon>Gemmatimonadota</taxon>
        <taxon>Gemmatimonadia</taxon>
        <taxon>Gemmatimonadales</taxon>
        <taxon>Gemmatimonadaceae</taxon>
        <taxon>Gemmatimonas</taxon>
    </lineage>
</organism>
<sequence length="1286" mass="138567">MAVITGPRLTAGLVSVLLTNAKAHRLSDVTTSTPFFRHLIGALALLLVSSVQAFAQQIDIIRGRVTGTDTLAIQGVLVTATTLSGNVSRTARTDRNGRYTISFPGGEGDYWVTFSGIGLGPRRYQVKRTADQEILIADARMAPAAITLDAVNVTERVAASRSDTVSDVSGTEKAVSDETAGFLNVDQLGDLAAMASAIPGVQLLLGADGASDAFSVFGLGGDQNNAQLNGLNFGDAQLPRDAAVMTSLSTSTYDVSRGGFSGGQLQVRTRSGSNFVRRTLSTNFIAPPMQWADRVGIATGQQYTNMSVGGGASGPISMDRAFYNTSFQFDRRLQDFQTLLSTSDIGFQTAGVASDSVARLLDILGGEQVPTTVVGYSPQRINNRLSFLTSFDYVPQSSSRGNTYALTVSGNFNRTSPVGGGGGFGGGFGFGGGGFGGFGGGGLMAPTRDGERTNWGGAVQLRQSGLLGWKGIFTETTVGYSTNRTDASPFLVLPSGSVRVNSQLSDGSASVSTLQFGGAQAMNNANASSSIAGNNTMSWFSSDNRHRVKLTTEFRRDDFSNLFNFNEYGSYSYNSLTDLQANLPASFTRLLSPRTRTGSQMIGAMSLGDAWRPINDLQIQYGVRVDGNRFSAGPQTNADVLAKFDYDNAEVPNRLYVSPRVGFSWTVGQADQMALLPGMIRAPRAVIRGGVGVFQNTPGTQLISNAIDNTGLPSGLQQLTCVGEATPIPNWESFAADPNNIPRTCADGTNGSVFSNSAPNVVLFVPDYRAQRSIRGNLGWQGAMLRNRVMLNVDATMSRNQRQQGGIDLNFPNNQQFTLANENGRPIYVTPGAIVASTGQVAWREARLVDAYGRVTAQTSDLQAESKQLNVGIRPMVFNSKWGWSLSYVLSDVREQFLGFNSTVGAPIGIEWSKGTFFSRHQIQYSLSYNAFDAIRISWNGNFRSGVNYTPTINQDINGDSYGNDRAFIYDPSTVSDPALKAGLENFLNTGTREAVECLRSQMGGFAGRNSCTGPWQMTGNLNVSFNSLKLGLPQRANIRLQISNPLNGIDRLINGEDGLKGWGATPNPGNNGALLFVRGFDPLTNTFKYEVNERFGSTRPQQTTQRAAPTSITLSVNFDVGPSREQQQLLQQLDRGRTRPGNKPSLQQLRNTASSGLINPMQQLLFQADTLKLTRKQADSLATLNRWYLLKSDSIWTPVSRFLVDLPDQYSHADAYRRYRRAREDAVDLLIAVAPGIRNMLSEEQVRILPTALVTFMDKRNLQGLRSGTSGDNRFGGGGGFGGGR</sequence>